<evidence type="ECO:0000313" key="1">
    <source>
        <dbReference type="EMBL" id="KAG8236807.1"/>
    </source>
</evidence>
<dbReference type="AlphaFoldDB" id="A0A8K0KKN5"/>
<protein>
    <submittedName>
        <fullName evidence="1">Uncharacterized protein</fullName>
    </submittedName>
</protein>
<comment type="caution">
    <text evidence="1">The sequence shown here is derived from an EMBL/GenBank/DDBJ whole genome shotgun (WGS) entry which is preliminary data.</text>
</comment>
<reference evidence="1" key="1">
    <citation type="submission" date="2013-04" db="EMBL/GenBank/DDBJ databases">
        <authorList>
            <person name="Qu J."/>
            <person name="Murali S.C."/>
            <person name="Bandaranaike D."/>
            <person name="Bellair M."/>
            <person name="Blankenburg K."/>
            <person name="Chao H."/>
            <person name="Dinh H."/>
            <person name="Doddapaneni H."/>
            <person name="Downs B."/>
            <person name="Dugan-Rocha S."/>
            <person name="Elkadiri S."/>
            <person name="Gnanaolivu R.D."/>
            <person name="Hernandez B."/>
            <person name="Javaid M."/>
            <person name="Jayaseelan J.C."/>
            <person name="Lee S."/>
            <person name="Li M."/>
            <person name="Ming W."/>
            <person name="Munidasa M."/>
            <person name="Muniz J."/>
            <person name="Nguyen L."/>
            <person name="Ongeri F."/>
            <person name="Osuji N."/>
            <person name="Pu L.-L."/>
            <person name="Puazo M."/>
            <person name="Qu C."/>
            <person name="Quiroz J."/>
            <person name="Raj R."/>
            <person name="Weissenberger G."/>
            <person name="Xin Y."/>
            <person name="Zou X."/>
            <person name="Han Y."/>
            <person name="Richards S."/>
            <person name="Worley K."/>
            <person name="Muzny D."/>
            <person name="Gibbs R."/>
        </authorList>
    </citation>
    <scope>NUCLEOTIDE SEQUENCE</scope>
    <source>
        <strain evidence="1">Sampled in the wild</strain>
    </source>
</reference>
<sequence>MEWLASFPASYKMAKFSMYPRMHKYLETRENQQHLEELLPDSFTENERLTYNKISQVVKWFLRCSPMNRQVFGQTEAGLTRGRLLKEIEDICGFC</sequence>
<accession>A0A8K0KKN5</accession>
<reference evidence="1" key="2">
    <citation type="submission" date="2017-10" db="EMBL/GenBank/DDBJ databases">
        <title>Ladona fulva Genome sequencing and assembly.</title>
        <authorList>
            <person name="Murali S."/>
            <person name="Richards S."/>
            <person name="Bandaranaike D."/>
            <person name="Bellair M."/>
            <person name="Blankenburg K."/>
            <person name="Chao H."/>
            <person name="Dinh H."/>
            <person name="Doddapaneni H."/>
            <person name="Dugan-Rocha S."/>
            <person name="Elkadiri S."/>
            <person name="Gnanaolivu R."/>
            <person name="Hernandez B."/>
            <person name="Skinner E."/>
            <person name="Javaid M."/>
            <person name="Lee S."/>
            <person name="Li M."/>
            <person name="Ming W."/>
            <person name="Munidasa M."/>
            <person name="Muniz J."/>
            <person name="Nguyen L."/>
            <person name="Hughes D."/>
            <person name="Osuji N."/>
            <person name="Pu L.-L."/>
            <person name="Puazo M."/>
            <person name="Qu C."/>
            <person name="Quiroz J."/>
            <person name="Raj R."/>
            <person name="Weissenberger G."/>
            <person name="Xin Y."/>
            <person name="Zou X."/>
            <person name="Han Y."/>
            <person name="Worley K."/>
            <person name="Muzny D."/>
            <person name="Gibbs R."/>
        </authorList>
    </citation>
    <scope>NUCLEOTIDE SEQUENCE</scope>
    <source>
        <strain evidence="1">Sampled in the wild</strain>
    </source>
</reference>
<evidence type="ECO:0000313" key="2">
    <source>
        <dbReference type="Proteomes" id="UP000792457"/>
    </source>
</evidence>
<organism evidence="1 2">
    <name type="scientific">Ladona fulva</name>
    <name type="common">Scarce chaser dragonfly</name>
    <name type="synonym">Libellula fulva</name>
    <dbReference type="NCBI Taxonomy" id="123851"/>
    <lineage>
        <taxon>Eukaryota</taxon>
        <taxon>Metazoa</taxon>
        <taxon>Ecdysozoa</taxon>
        <taxon>Arthropoda</taxon>
        <taxon>Hexapoda</taxon>
        <taxon>Insecta</taxon>
        <taxon>Pterygota</taxon>
        <taxon>Palaeoptera</taxon>
        <taxon>Odonata</taxon>
        <taxon>Epiprocta</taxon>
        <taxon>Anisoptera</taxon>
        <taxon>Libelluloidea</taxon>
        <taxon>Libellulidae</taxon>
        <taxon>Ladona</taxon>
    </lineage>
</organism>
<name>A0A8K0KKN5_LADFU</name>
<dbReference type="Proteomes" id="UP000792457">
    <property type="component" value="Unassembled WGS sequence"/>
</dbReference>
<proteinExistence type="predicted"/>
<gene>
    <name evidence="1" type="ORF">J437_LFUL014073</name>
</gene>
<dbReference type="EMBL" id="KZ309083">
    <property type="protein sequence ID" value="KAG8236807.1"/>
    <property type="molecule type" value="Genomic_DNA"/>
</dbReference>
<keyword evidence="2" id="KW-1185">Reference proteome</keyword>